<comment type="caution">
    <text evidence="2">The sequence shown here is derived from an EMBL/GenBank/DDBJ whole genome shotgun (WGS) entry which is preliminary data.</text>
</comment>
<dbReference type="Gene3D" id="3.40.630.40">
    <property type="entry name" value="Zn-dependent exopeptidases"/>
    <property type="match status" value="1"/>
</dbReference>
<evidence type="ECO:0000313" key="3">
    <source>
        <dbReference type="Proteomes" id="UP001144471"/>
    </source>
</evidence>
<dbReference type="SUPFAM" id="SSF55729">
    <property type="entry name" value="Acyl-CoA N-acyltransferases (Nat)"/>
    <property type="match status" value="1"/>
</dbReference>
<dbReference type="Pfam" id="PF05013">
    <property type="entry name" value="FGase"/>
    <property type="match status" value="1"/>
</dbReference>
<reference evidence="2" key="1">
    <citation type="submission" date="2022-12" db="EMBL/GenBank/DDBJ databases">
        <title>Reference genome sequencing for broad-spectrum identification of bacterial and archaeal isolates by mass spectrometry.</title>
        <authorList>
            <person name="Sekiguchi Y."/>
            <person name="Tourlousse D.M."/>
        </authorList>
    </citation>
    <scope>NUCLEOTIDE SEQUENCE</scope>
    <source>
        <strain evidence="2">10succ1</strain>
    </source>
</reference>
<protein>
    <recommendedName>
        <fullName evidence="1">N-acetyltransferase domain-containing protein</fullName>
    </recommendedName>
</protein>
<name>A0A9W6GL73_9FUSO</name>
<dbReference type="InterPro" id="IPR000182">
    <property type="entry name" value="GNAT_dom"/>
</dbReference>
<dbReference type="Gene3D" id="3.40.630.30">
    <property type="match status" value="1"/>
</dbReference>
<keyword evidence="3" id="KW-1185">Reference proteome</keyword>
<dbReference type="SUPFAM" id="SSF53187">
    <property type="entry name" value="Zn-dependent exopeptidases"/>
    <property type="match status" value="1"/>
</dbReference>
<sequence>MKKLTTKGILDKIHHLEAFEAISQSGGFKIKIDSYVPYIGTAIHAGSALRKELNYKINLSGFHRWQEEDPCTDEFIKELPITVVALDSRYEYDLNRGKNSCIYDEAWGKKVWREKLDPSEIKDSLAKHDEFYEVISFLIRRLEYLFPEVFIFDLHSYNYRRDGVNHEAPLFNLGTHFVKDSFRDRSNAFLEEIVKLDIDTVDNLSGENIVFYGRGYLAEFVNTHFCRTVVFPLEVKKVYCNENNGIYYKAIIQAIGNAVHQAISSFIRKNTDNISYHTLNNFSDSTEAEADEIVAERIAELMQRNYRESNRGEYTSCEIDHLTSNKTPEVMLERIKESFLIYTRRRDEVVGCGILIRKDDRVEAKMLNVDPTIQGMGVAKKICSIREDFARREGYNHLYIESLKYENTINFHSRRGFYPIQSPRKLKYSIYMRKDL</sequence>
<dbReference type="Proteomes" id="UP001144471">
    <property type="component" value="Unassembled WGS sequence"/>
</dbReference>
<dbReference type="GO" id="GO:0016747">
    <property type="term" value="F:acyltransferase activity, transferring groups other than amino-acyl groups"/>
    <property type="evidence" value="ECO:0007669"/>
    <property type="project" value="InterPro"/>
</dbReference>
<dbReference type="Pfam" id="PF00583">
    <property type="entry name" value="Acetyltransf_1"/>
    <property type="match status" value="1"/>
</dbReference>
<dbReference type="InterPro" id="IPR007709">
    <property type="entry name" value="N-FG_amidohydro"/>
</dbReference>
<proteinExistence type="predicted"/>
<evidence type="ECO:0000259" key="1">
    <source>
        <dbReference type="PROSITE" id="PS51186"/>
    </source>
</evidence>
<dbReference type="CDD" id="cd04301">
    <property type="entry name" value="NAT_SF"/>
    <property type="match status" value="1"/>
</dbReference>
<dbReference type="PROSITE" id="PS51186">
    <property type="entry name" value="GNAT"/>
    <property type="match status" value="1"/>
</dbReference>
<dbReference type="EMBL" id="BSDY01000013">
    <property type="protein sequence ID" value="GLI57144.1"/>
    <property type="molecule type" value="Genomic_DNA"/>
</dbReference>
<dbReference type="RefSeq" id="WP_281836611.1">
    <property type="nucleotide sequence ID" value="NZ_BSDY01000013.1"/>
</dbReference>
<dbReference type="InterPro" id="IPR016181">
    <property type="entry name" value="Acyl_CoA_acyltransferase"/>
</dbReference>
<evidence type="ECO:0000313" key="2">
    <source>
        <dbReference type="EMBL" id="GLI57144.1"/>
    </source>
</evidence>
<dbReference type="AlphaFoldDB" id="A0A9W6GL73"/>
<accession>A0A9W6GL73</accession>
<feature type="domain" description="N-acetyltransferase" evidence="1">
    <location>
        <begin position="301"/>
        <end position="436"/>
    </location>
</feature>
<gene>
    <name evidence="2" type="ORF">PM10SUCC1_26580</name>
</gene>
<organism evidence="2 3">
    <name type="scientific">Propionigenium maris DSM 9537</name>
    <dbReference type="NCBI Taxonomy" id="1123000"/>
    <lineage>
        <taxon>Bacteria</taxon>
        <taxon>Fusobacteriati</taxon>
        <taxon>Fusobacteriota</taxon>
        <taxon>Fusobacteriia</taxon>
        <taxon>Fusobacteriales</taxon>
        <taxon>Fusobacteriaceae</taxon>
        <taxon>Propionigenium</taxon>
    </lineage>
</organism>